<organism evidence="3 4">
    <name type="scientific">Steinernema carpocapsae</name>
    <name type="common">Entomopathogenic nematode</name>
    <dbReference type="NCBI Taxonomy" id="34508"/>
    <lineage>
        <taxon>Eukaryota</taxon>
        <taxon>Metazoa</taxon>
        <taxon>Ecdysozoa</taxon>
        <taxon>Nematoda</taxon>
        <taxon>Chromadorea</taxon>
        <taxon>Rhabditida</taxon>
        <taxon>Tylenchina</taxon>
        <taxon>Panagrolaimomorpha</taxon>
        <taxon>Strongyloidoidea</taxon>
        <taxon>Steinernematidae</taxon>
        <taxon>Steinernema</taxon>
    </lineage>
</organism>
<keyword evidence="2" id="KW-0812">Transmembrane</keyword>
<evidence type="ECO:0000313" key="3">
    <source>
        <dbReference type="EMBL" id="TKR95353.1"/>
    </source>
</evidence>
<proteinExistence type="predicted"/>
<dbReference type="AlphaFoldDB" id="A0A4U5PG56"/>
<dbReference type="EMBL" id="AZBU02000002">
    <property type="protein sequence ID" value="TKR95353.1"/>
    <property type="molecule type" value="Genomic_DNA"/>
</dbReference>
<name>A0A4U5PG56_STECR</name>
<feature type="compositionally biased region" description="Basic and acidic residues" evidence="1">
    <location>
        <begin position="106"/>
        <end position="117"/>
    </location>
</feature>
<feature type="compositionally biased region" description="Basic and acidic residues" evidence="1">
    <location>
        <begin position="252"/>
        <end position="264"/>
    </location>
</feature>
<feature type="transmembrane region" description="Helical" evidence="2">
    <location>
        <begin position="6"/>
        <end position="30"/>
    </location>
</feature>
<keyword evidence="4" id="KW-1185">Reference proteome</keyword>
<dbReference type="Proteomes" id="UP000298663">
    <property type="component" value="Unassembled WGS sequence"/>
</dbReference>
<dbReference type="OrthoDB" id="5863096at2759"/>
<reference evidence="3 4" key="1">
    <citation type="journal article" date="2015" name="Genome Biol.">
        <title>Comparative genomics of Steinernema reveals deeply conserved gene regulatory networks.</title>
        <authorList>
            <person name="Dillman A.R."/>
            <person name="Macchietto M."/>
            <person name="Porter C.F."/>
            <person name="Rogers A."/>
            <person name="Williams B."/>
            <person name="Antoshechkin I."/>
            <person name="Lee M.M."/>
            <person name="Goodwin Z."/>
            <person name="Lu X."/>
            <person name="Lewis E.E."/>
            <person name="Goodrich-Blair H."/>
            <person name="Stock S.P."/>
            <person name="Adams B.J."/>
            <person name="Sternberg P.W."/>
            <person name="Mortazavi A."/>
        </authorList>
    </citation>
    <scope>NUCLEOTIDE SEQUENCE [LARGE SCALE GENOMIC DNA]</scope>
    <source>
        <strain evidence="3 4">ALL</strain>
    </source>
</reference>
<keyword evidence="2" id="KW-1133">Transmembrane helix</keyword>
<evidence type="ECO:0000313" key="4">
    <source>
        <dbReference type="Proteomes" id="UP000298663"/>
    </source>
</evidence>
<protein>
    <submittedName>
        <fullName evidence="3">Uncharacterized protein</fullName>
    </submittedName>
</protein>
<dbReference type="PANTHER" id="PTHR21592">
    <property type="entry name" value="CHROMOSOME UNDETERMINED SCAFFOLD_25, WHOLE GENOME SHOTGUN SEQUENCE"/>
    <property type="match status" value="1"/>
</dbReference>
<dbReference type="Pfam" id="PF03057">
    <property type="entry name" value="DUF236"/>
    <property type="match status" value="5"/>
</dbReference>
<accession>A0A4U5PG56</accession>
<feature type="compositionally biased region" description="Basic and acidic residues" evidence="1">
    <location>
        <begin position="162"/>
        <end position="187"/>
    </location>
</feature>
<evidence type="ECO:0000256" key="2">
    <source>
        <dbReference type="SAM" id="Phobius"/>
    </source>
</evidence>
<comment type="caution">
    <text evidence="3">The sequence shown here is derived from an EMBL/GenBank/DDBJ whole genome shotgun (WGS) entry which is preliminary data.</text>
</comment>
<feature type="region of interest" description="Disordered" evidence="1">
    <location>
        <begin position="234"/>
        <end position="264"/>
    </location>
</feature>
<gene>
    <name evidence="3" type="ORF">L596_009534</name>
</gene>
<dbReference type="PANTHER" id="PTHR21592:SF8">
    <property type="entry name" value="PROTEIN CBG17952"/>
    <property type="match status" value="1"/>
</dbReference>
<reference evidence="3 4" key="2">
    <citation type="journal article" date="2019" name="G3 (Bethesda)">
        <title>Hybrid Assembly of the Genome of the Entomopathogenic Nematode Steinernema carpocapsae Identifies the X-Chromosome.</title>
        <authorList>
            <person name="Serra L."/>
            <person name="Macchietto M."/>
            <person name="Macias-Munoz A."/>
            <person name="McGill C.J."/>
            <person name="Rodriguez I.M."/>
            <person name="Rodriguez B."/>
            <person name="Murad R."/>
            <person name="Mortazavi A."/>
        </authorList>
    </citation>
    <scope>NUCLEOTIDE SEQUENCE [LARGE SCALE GENOMIC DNA]</scope>
    <source>
        <strain evidence="3 4">ALL</strain>
    </source>
</reference>
<feature type="region of interest" description="Disordered" evidence="1">
    <location>
        <begin position="323"/>
        <end position="347"/>
    </location>
</feature>
<keyword evidence="2" id="KW-0472">Membrane</keyword>
<evidence type="ECO:0000256" key="1">
    <source>
        <dbReference type="SAM" id="MobiDB-lite"/>
    </source>
</evidence>
<dbReference type="InterPro" id="IPR004296">
    <property type="entry name" value="DUF236"/>
</dbReference>
<sequence>MDLYNIVAAAFAIAVICVSLLVHTFAWILAMRLEQLVRKLRVFNEKLELGSKSLGERELSATALKMVAHVAKFSFQEMEAEKQLELFKHGNAQGDGPACRMSRAERKLPPALKDVDTPPKSQQEGEEMKKTSPTDDYEQVKPLPGTPEKVVAETAEEPLPEADSKPAKDSKKEFKMPEKLGKADAKDPQYQTLMGLNNDIFGGNKEKAPEIKAPEQLGKKVDAKDPQYQTLVGLQNDDLFGPSKPAGKKAFKAPEKFGKADAKDPQYQTLAGLENDELFAKEEKAAGGKKVFKAPTNFGKADSKDPQYQTLVGLNNDELFAKDEKPVGKAGKKNFKPPAKVGKADAKDPQYQTLAGINEDIFKK</sequence>
<feature type="region of interest" description="Disordered" evidence="1">
    <location>
        <begin position="106"/>
        <end position="198"/>
    </location>
</feature>